<keyword evidence="10" id="KW-0539">Nucleus</keyword>
<dbReference type="FunFam" id="1.10.472.170:FF:000001">
    <property type="entry name" value="Transcription initiation factor IIB"/>
    <property type="match status" value="1"/>
</dbReference>
<evidence type="ECO:0000256" key="7">
    <source>
        <dbReference type="ARBA" id="ARBA00022833"/>
    </source>
</evidence>
<dbReference type="PRINTS" id="PR00685">
    <property type="entry name" value="TIFACTORIIB"/>
</dbReference>
<keyword evidence="5" id="KW-0677">Repeat</keyword>
<dbReference type="InterPro" id="IPR000812">
    <property type="entry name" value="TFIIB"/>
</dbReference>
<dbReference type="GO" id="GO:0006367">
    <property type="term" value="P:transcription initiation at RNA polymerase II promoter"/>
    <property type="evidence" value="ECO:0007669"/>
    <property type="project" value="TreeGrafter"/>
</dbReference>
<evidence type="ECO:0000313" key="14">
    <source>
        <dbReference type="EMBL" id="KAK5579839.1"/>
    </source>
</evidence>
<comment type="caution">
    <text evidence="14">The sequence shown here is derived from an EMBL/GenBank/DDBJ whole genome shotgun (WGS) entry which is preliminary data.</text>
</comment>
<dbReference type="PROSITE" id="PS51134">
    <property type="entry name" value="ZF_TFIIB"/>
    <property type="match status" value="1"/>
</dbReference>
<evidence type="ECO:0000256" key="10">
    <source>
        <dbReference type="ARBA" id="ARBA00023242"/>
    </source>
</evidence>
<dbReference type="GO" id="GO:0070897">
    <property type="term" value="P:transcription preinitiation complex assembly"/>
    <property type="evidence" value="ECO:0007669"/>
    <property type="project" value="InterPro"/>
</dbReference>
<reference evidence="14 15" key="1">
    <citation type="submission" date="2023-11" db="EMBL/GenBank/DDBJ databases">
        <title>Dfirmibasis_genome.</title>
        <authorList>
            <person name="Edelbroek B."/>
            <person name="Kjellin J."/>
            <person name="Jerlstrom-Hultqvist J."/>
            <person name="Soderbom F."/>
        </authorList>
    </citation>
    <scope>NUCLEOTIDE SEQUENCE [LARGE SCALE GENOMIC DNA]</scope>
    <source>
        <strain evidence="14 15">TNS-C-14</strain>
    </source>
</reference>
<protein>
    <recommendedName>
        <fullName evidence="3">Transcription initiation factor IIB</fullName>
    </recommendedName>
    <alternativeName>
        <fullName evidence="11">General transcription factor TFIIB</fullName>
    </alternativeName>
</protein>
<dbReference type="AlphaFoldDB" id="A0AAN7TUE0"/>
<evidence type="ECO:0000256" key="6">
    <source>
        <dbReference type="ARBA" id="ARBA00022771"/>
    </source>
</evidence>
<evidence type="ECO:0000256" key="12">
    <source>
        <dbReference type="PROSITE-ProRule" id="PRU00469"/>
    </source>
</evidence>
<dbReference type="FunFam" id="1.10.472.10:FF:000008">
    <property type="entry name" value="Transcription initiation factor IIB"/>
    <property type="match status" value="1"/>
</dbReference>
<dbReference type="Pfam" id="PF00382">
    <property type="entry name" value="TFIIB"/>
    <property type="match status" value="2"/>
</dbReference>
<organism evidence="14 15">
    <name type="scientific">Dictyostelium firmibasis</name>
    <dbReference type="NCBI Taxonomy" id="79012"/>
    <lineage>
        <taxon>Eukaryota</taxon>
        <taxon>Amoebozoa</taxon>
        <taxon>Evosea</taxon>
        <taxon>Eumycetozoa</taxon>
        <taxon>Dictyostelia</taxon>
        <taxon>Dictyosteliales</taxon>
        <taxon>Dictyosteliaceae</taxon>
        <taxon>Dictyostelium</taxon>
    </lineage>
</organism>
<dbReference type="Proteomes" id="UP001344447">
    <property type="component" value="Unassembled WGS sequence"/>
</dbReference>
<keyword evidence="8" id="KW-0805">Transcription regulation</keyword>
<keyword evidence="7" id="KW-0862">Zinc</keyword>
<keyword evidence="15" id="KW-1185">Reference proteome</keyword>
<dbReference type="Gene3D" id="1.10.472.170">
    <property type="match status" value="1"/>
</dbReference>
<evidence type="ECO:0000256" key="1">
    <source>
        <dbReference type="ARBA" id="ARBA00004123"/>
    </source>
</evidence>
<dbReference type="GO" id="GO:0097550">
    <property type="term" value="C:transcription preinitiation complex"/>
    <property type="evidence" value="ECO:0007669"/>
    <property type="project" value="TreeGrafter"/>
</dbReference>
<dbReference type="GO" id="GO:0005634">
    <property type="term" value="C:nucleus"/>
    <property type="evidence" value="ECO:0007669"/>
    <property type="project" value="UniProtKB-SubCell"/>
</dbReference>
<dbReference type="InterPro" id="IPR013150">
    <property type="entry name" value="TFIIB_cyclin"/>
</dbReference>
<evidence type="ECO:0000256" key="11">
    <source>
        <dbReference type="ARBA" id="ARBA00031706"/>
    </source>
</evidence>
<evidence type="ECO:0000256" key="3">
    <source>
        <dbReference type="ARBA" id="ARBA00013932"/>
    </source>
</evidence>
<dbReference type="InterPro" id="IPR023486">
    <property type="entry name" value="TFIIB_CS"/>
</dbReference>
<gene>
    <name evidence="14" type="ORF">RB653_009527</name>
</gene>
<dbReference type="GO" id="GO:0016251">
    <property type="term" value="F:RNA polymerase II general transcription initiation factor activity"/>
    <property type="evidence" value="ECO:0007669"/>
    <property type="project" value="TreeGrafter"/>
</dbReference>
<accession>A0AAN7TUE0</accession>
<comment type="similarity">
    <text evidence="2">Belongs to the TFIIB family.</text>
</comment>
<dbReference type="CDD" id="cd20551">
    <property type="entry name" value="CYCLIN_TFIIB_rpt1"/>
    <property type="match status" value="1"/>
</dbReference>
<dbReference type="PANTHER" id="PTHR11618:SF13">
    <property type="entry name" value="TRANSCRIPTION INITIATION FACTOR IIB"/>
    <property type="match status" value="1"/>
</dbReference>
<dbReference type="SUPFAM" id="SSF47954">
    <property type="entry name" value="Cyclin-like"/>
    <property type="match status" value="2"/>
</dbReference>
<evidence type="ECO:0000256" key="9">
    <source>
        <dbReference type="ARBA" id="ARBA00023163"/>
    </source>
</evidence>
<name>A0AAN7TUE0_9MYCE</name>
<dbReference type="SMART" id="SM00385">
    <property type="entry name" value="CYCLIN"/>
    <property type="match status" value="2"/>
</dbReference>
<dbReference type="PANTHER" id="PTHR11618">
    <property type="entry name" value="TRANSCRIPTION INITIATION FACTOR IIB-RELATED"/>
    <property type="match status" value="1"/>
</dbReference>
<sequence length="324" mass="35903">MLSTIKPSPHMKKQSFFNKLWCNVCRIQDPDIIEDYAKGDLICRGCGVVVGDRIVDEHSEWRTFSNSESTGADPNRVGGPINPLLRDSALSTTVGKGSKDSGTLTRLQNKSALGTGDRNLLAAFKEIGRMADHMNLPQTVQDRANELFRFMDDKKSTKGRSVDGMVAAALYIACRQEHLSRTFKEIAALTNVPKKEISRCYKIMKETFASVLNLQTISSEDFTSRFCSTLKLPNDVKKGAEHVSKMAMDMGIVAGKSPISVTAASIYMVSQLSPEKRTQKQIADVSGVSEVTIRNAYKDLYAKRDQLIPSDSPYFSQVQYLPTN</sequence>
<dbReference type="EMBL" id="JAVFKY010000003">
    <property type="protein sequence ID" value="KAK5579839.1"/>
    <property type="molecule type" value="Genomic_DNA"/>
</dbReference>
<dbReference type="InterPro" id="IPR013137">
    <property type="entry name" value="Znf_TFIIB"/>
</dbReference>
<dbReference type="FunFam" id="1.10.472.10:FF:000019">
    <property type="entry name" value="transcription initiation factor IIB"/>
    <property type="match status" value="1"/>
</dbReference>
<dbReference type="Gene3D" id="1.10.472.10">
    <property type="entry name" value="Cyclin-like"/>
    <property type="match status" value="1"/>
</dbReference>
<evidence type="ECO:0000256" key="2">
    <source>
        <dbReference type="ARBA" id="ARBA00010857"/>
    </source>
</evidence>
<comment type="subcellular location">
    <subcellularLocation>
        <location evidence="1">Nucleus</location>
    </subcellularLocation>
</comment>
<feature type="domain" description="TFIIB-type" evidence="13">
    <location>
        <begin position="18"/>
        <end position="51"/>
    </location>
</feature>
<proteinExistence type="inferred from homology"/>
<dbReference type="InterPro" id="IPR036915">
    <property type="entry name" value="Cyclin-like_sf"/>
</dbReference>
<evidence type="ECO:0000256" key="4">
    <source>
        <dbReference type="ARBA" id="ARBA00022723"/>
    </source>
</evidence>
<dbReference type="InterPro" id="IPR013763">
    <property type="entry name" value="Cyclin-like_dom"/>
</dbReference>
<dbReference type="PROSITE" id="PS00782">
    <property type="entry name" value="TFIIB"/>
    <property type="match status" value="1"/>
</dbReference>
<evidence type="ECO:0000259" key="13">
    <source>
        <dbReference type="PROSITE" id="PS51134"/>
    </source>
</evidence>
<keyword evidence="4" id="KW-0479">Metal-binding</keyword>
<evidence type="ECO:0000256" key="5">
    <source>
        <dbReference type="ARBA" id="ARBA00022737"/>
    </source>
</evidence>
<evidence type="ECO:0000256" key="8">
    <source>
        <dbReference type="ARBA" id="ARBA00023015"/>
    </source>
</evidence>
<keyword evidence="9" id="KW-0804">Transcription</keyword>
<keyword evidence="6 12" id="KW-0863">Zinc-finger</keyword>
<dbReference type="CDD" id="cd20552">
    <property type="entry name" value="CYCLIN_TFIIB_rpt2"/>
    <property type="match status" value="1"/>
</dbReference>
<dbReference type="GO" id="GO:0008270">
    <property type="term" value="F:zinc ion binding"/>
    <property type="evidence" value="ECO:0007669"/>
    <property type="project" value="UniProtKB-KW"/>
</dbReference>
<dbReference type="SUPFAM" id="SSF57783">
    <property type="entry name" value="Zinc beta-ribbon"/>
    <property type="match status" value="1"/>
</dbReference>
<dbReference type="Pfam" id="PF08271">
    <property type="entry name" value="Zn_Ribbon_TF"/>
    <property type="match status" value="1"/>
</dbReference>
<dbReference type="GO" id="GO:0017025">
    <property type="term" value="F:TBP-class protein binding"/>
    <property type="evidence" value="ECO:0007669"/>
    <property type="project" value="InterPro"/>
</dbReference>
<evidence type="ECO:0000313" key="15">
    <source>
        <dbReference type="Proteomes" id="UP001344447"/>
    </source>
</evidence>